<dbReference type="SUPFAM" id="SSF49764">
    <property type="entry name" value="HSP20-like chaperones"/>
    <property type="match status" value="1"/>
</dbReference>
<dbReference type="GO" id="GO:0015631">
    <property type="term" value="F:tubulin binding"/>
    <property type="evidence" value="ECO:0007669"/>
    <property type="project" value="InterPro"/>
</dbReference>
<dbReference type="InterPro" id="IPR007699">
    <property type="entry name" value="SGS_dom"/>
</dbReference>
<feature type="domain" description="CS" evidence="2">
    <location>
        <begin position="103"/>
        <end position="204"/>
    </location>
</feature>
<dbReference type="CDD" id="cd06468">
    <property type="entry name" value="p23_CacyBP"/>
    <property type="match status" value="1"/>
</dbReference>
<reference evidence="3" key="1">
    <citation type="submission" date="2021-01" db="EMBL/GenBank/DDBJ databases">
        <authorList>
            <person name="Corre E."/>
            <person name="Pelletier E."/>
            <person name="Niang G."/>
            <person name="Scheremetjew M."/>
            <person name="Finn R."/>
            <person name="Kale V."/>
            <person name="Holt S."/>
            <person name="Cochrane G."/>
            <person name="Meng A."/>
            <person name="Brown T."/>
            <person name="Cohen L."/>
        </authorList>
    </citation>
    <scope>NUCLEOTIDE SEQUENCE</scope>
    <source>
        <strain evidence="3">CCMP3303</strain>
    </source>
</reference>
<dbReference type="InterPro" id="IPR008978">
    <property type="entry name" value="HSP20-like_chaperone"/>
</dbReference>
<accession>A0A7S0FMR0</accession>
<dbReference type="InterPro" id="IPR037893">
    <property type="entry name" value="CS_CacyBP"/>
</dbReference>
<proteinExistence type="predicted"/>
<dbReference type="Pfam" id="PF04969">
    <property type="entry name" value="CS"/>
    <property type="match status" value="1"/>
</dbReference>
<protein>
    <recommendedName>
        <fullName evidence="4">Calcyclin-binding protein</fullName>
    </recommendedName>
</protein>
<organism evidence="3">
    <name type="scientific">Minutocellus polymorphus</name>
    <dbReference type="NCBI Taxonomy" id="265543"/>
    <lineage>
        <taxon>Eukaryota</taxon>
        <taxon>Sar</taxon>
        <taxon>Stramenopiles</taxon>
        <taxon>Ochrophyta</taxon>
        <taxon>Bacillariophyta</taxon>
        <taxon>Mediophyceae</taxon>
        <taxon>Cymatosirophycidae</taxon>
        <taxon>Cymatosirales</taxon>
        <taxon>Cymatosiraceae</taxon>
        <taxon>Minutocellus</taxon>
    </lineage>
</organism>
<dbReference type="InterPro" id="IPR052289">
    <property type="entry name" value="Calcyclin-binding_UBL-bridge"/>
</dbReference>
<evidence type="ECO:0000313" key="3">
    <source>
        <dbReference type="EMBL" id="CAD8369811.1"/>
    </source>
</evidence>
<name>A0A7S0FMR0_9STRA</name>
<dbReference type="GO" id="GO:0031625">
    <property type="term" value="F:ubiquitin protein ligase binding"/>
    <property type="evidence" value="ECO:0007669"/>
    <property type="project" value="InterPro"/>
</dbReference>
<evidence type="ECO:0008006" key="4">
    <source>
        <dbReference type="Google" id="ProtNLM"/>
    </source>
</evidence>
<dbReference type="FunFam" id="2.60.40.790:FF:000040">
    <property type="entry name" value="Calcyclin binding protein"/>
    <property type="match status" value="1"/>
</dbReference>
<gene>
    <name evidence="3" type="ORF">MPOL1434_LOCUS5647</name>
</gene>
<dbReference type="PROSITE" id="PS51048">
    <property type="entry name" value="SGS"/>
    <property type="match status" value="1"/>
</dbReference>
<dbReference type="Gene3D" id="2.60.40.790">
    <property type="match status" value="1"/>
</dbReference>
<sequence>MVEIEEVEQVLSGERDADADAIEKVIPMIDRPSAVAHLEALVKKIRRDASALERVEASRAKMDGVEISEETAPSSAPALTAVPAPAAVPAAVAPFIIPSQHYTTIDKYMFDAGGYNSATVSIYVALPNVGSIPRDSITCDFTPSSFDLIVRDLGGKSYRLVNDNLENDIVPDKSKILVKADKIVLKLGKKKSEYGSYDHWSQLTAKKDKKKKAADAANPAAGIMDLMKQMYDEGDDNMKKMIGETMQKQREGKLGADGGMGGLGDMGMGDMGI</sequence>
<feature type="domain" description="SGS" evidence="1">
    <location>
        <begin position="184"/>
        <end position="273"/>
    </location>
</feature>
<dbReference type="InterPro" id="IPR007052">
    <property type="entry name" value="CS_dom"/>
</dbReference>
<evidence type="ECO:0000259" key="2">
    <source>
        <dbReference type="PROSITE" id="PS51203"/>
    </source>
</evidence>
<dbReference type="PANTHER" id="PTHR13164">
    <property type="entry name" value="CALICYLIN BINDING PROTEIN"/>
    <property type="match status" value="1"/>
</dbReference>
<dbReference type="AlphaFoldDB" id="A0A7S0FMR0"/>
<dbReference type="PANTHER" id="PTHR13164:SF3">
    <property type="entry name" value="CALCYCLIN-BINDING PROTEIN"/>
    <property type="match status" value="1"/>
</dbReference>
<evidence type="ECO:0000259" key="1">
    <source>
        <dbReference type="PROSITE" id="PS51048"/>
    </source>
</evidence>
<dbReference type="GO" id="GO:0044548">
    <property type="term" value="F:S100 protein binding"/>
    <property type="evidence" value="ECO:0007669"/>
    <property type="project" value="InterPro"/>
</dbReference>
<dbReference type="GO" id="GO:0005634">
    <property type="term" value="C:nucleus"/>
    <property type="evidence" value="ECO:0007669"/>
    <property type="project" value="TreeGrafter"/>
</dbReference>
<dbReference type="PROSITE" id="PS51203">
    <property type="entry name" value="CS"/>
    <property type="match status" value="1"/>
</dbReference>
<dbReference type="EMBL" id="HBEJ01009590">
    <property type="protein sequence ID" value="CAD8369811.1"/>
    <property type="molecule type" value="Transcribed_RNA"/>
</dbReference>